<accession>G9ACC1</accession>
<dbReference type="AlphaFoldDB" id="G9ACC1"/>
<gene>
    <name evidence="3" type="primary">ardC</name>
    <name evidence="3" type="ordered locus">SFHH103_04211</name>
</gene>
<dbReference type="EMBL" id="HE616893">
    <property type="protein sequence ID" value="CCE98700.1"/>
    <property type="molecule type" value="Genomic_DNA"/>
</dbReference>
<evidence type="ECO:0000313" key="4">
    <source>
        <dbReference type="Proteomes" id="UP000007735"/>
    </source>
</evidence>
<organism evidence="3 4">
    <name type="scientific">Sinorhizobium fredii (strain HH103)</name>
    <dbReference type="NCBI Taxonomy" id="1117943"/>
    <lineage>
        <taxon>Bacteria</taxon>
        <taxon>Pseudomonadati</taxon>
        <taxon>Pseudomonadota</taxon>
        <taxon>Alphaproteobacteria</taxon>
        <taxon>Hyphomicrobiales</taxon>
        <taxon>Rhizobiaceae</taxon>
        <taxon>Sinorhizobium/Ensifer group</taxon>
        <taxon>Sinorhizobium</taxon>
    </lineage>
</organism>
<keyword evidence="3" id="KW-0614">Plasmid</keyword>
<sequence>MGSLRLSPFFAVNQRKETAMQSIKDTYQRITDAIIEQLEAGTKPWIRPWRGNSRGSLVPRRATGEAYRGINVLMLWLASELAGYEENTWMTYRQAQDLGGQVRKGEKGALVVKYGTFTPKEREDDDERAIPYLKGYTVFNVEQIENLPDRFYRPVDELPATPVPHLETIEIFVRNTGAAITYGGTTACYRPAPDDILMPDRARFVDEVHLYSTLLHEMSHWSGAKPRLDRDLSGRFGSESYAVEELVAELSASFLCADLGVAHDPRDNTATYLESWLKALKNDKRAIITAAAKAQAAADYLHGLQKLKEESRAAERPTSTLVSATVGES</sequence>
<dbReference type="KEGG" id="sfh:SFHH103_04211"/>
<dbReference type="InterPro" id="IPR017113">
    <property type="entry name" value="Antirestriction_ArdC"/>
</dbReference>
<evidence type="ECO:0000259" key="2">
    <source>
        <dbReference type="Pfam" id="PF18818"/>
    </source>
</evidence>
<dbReference type="Pfam" id="PF18818">
    <property type="entry name" value="MPTase-PolyVal"/>
    <property type="match status" value="1"/>
</dbReference>
<dbReference type="InterPro" id="IPR013610">
    <property type="entry name" value="ArdC_N"/>
</dbReference>
<evidence type="ECO:0000259" key="1">
    <source>
        <dbReference type="Pfam" id="PF08401"/>
    </source>
</evidence>
<proteinExistence type="predicted"/>
<dbReference type="eggNOG" id="COG4227">
    <property type="taxonomic scope" value="Bacteria"/>
</dbReference>
<dbReference type="EC" id="2.7.7.-" evidence="3"/>
<dbReference type="PIRSF" id="PIRSF037112">
    <property type="entry name" value="Antirestriction_ArdC"/>
    <property type="match status" value="1"/>
</dbReference>
<dbReference type="HOGENOM" id="CLU_041111_0_0_5"/>
<name>G9ACC1_SINF1</name>
<keyword evidence="3" id="KW-0808">Transferase</keyword>
<dbReference type="Proteomes" id="UP000007735">
    <property type="component" value="Plasmid pSfHH103c"/>
</dbReference>
<reference evidence="3 4" key="1">
    <citation type="journal article" date="2012" name="J. Bacteriol.">
        <title>Genome sequence of the soybean symbiont Sinorhizobium fredii HH103.</title>
        <authorList>
            <person name="Weidner S."/>
            <person name="Becker A."/>
            <person name="Bonilla I."/>
            <person name="Jaenicke S."/>
            <person name="Lloret J."/>
            <person name="Margaret I."/>
            <person name="Puhler A."/>
            <person name="Ruiz-Sainz J.E."/>
            <person name="Schneiker-Bekel S."/>
            <person name="Szczepanowski R."/>
            <person name="Vinardell J.M."/>
            <person name="Zehner S."/>
            <person name="Gottfert M."/>
        </authorList>
    </citation>
    <scope>NUCLEOTIDE SEQUENCE [LARGE SCALE GENOMIC DNA]</scope>
    <source>
        <strain evidence="3 4">HH103</strain>
        <plasmid evidence="4">pSfHH103c</plasmid>
    </source>
</reference>
<evidence type="ECO:0000313" key="3">
    <source>
        <dbReference type="EMBL" id="CCE98700.1"/>
    </source>
</evidence>
<dbReference type="PATRIC" id="fig|380.5.peg.4406"/>
<dbReference type="GO" id="GO:0016779">
    <property type="term" value="F:nucleotidyltransferase activity"/>
    <property type="evidence" value="ECO:0007669"/>
    <property type="project" value="UniProtKB-KW"/>
</dbReference>
<feature type="domain" description="Polyvalent protein metallopeptidase" evidence="2">
    <location>
        <begin position="168"/>
        <end position="293"/>
    </location>
</feature>
<dbReference type="Pfam" id="PF08401">
    <property type="entry name" value="ArdcN"/>
    <property type="match status" value="1"/>
</dbReference>
<keyword evidence="3" id="KW-0548">Nucleotidyltransferase</keyword>
<geneLocation type="plasmid" evidence="3 4">
    <name>pSfHH103c</name>
</geneLocation>
<protein>
    <submittedName>
        <fullName evidence="3">ArdC protein</fullName>
        <ecNumber evidence="3">2.7.7.-</ecNumber>
    </submittedName>
</protein>
<dbReference type="GO" id="GO:0003697">
    <property type="term" value="F:single-stranded DNA binding"/>
    <property type="evidence" value="ECO:0007669"/>
    <property type="project" value="InterPro"/>
</dbReference>
<feature type="domain" description="N-terminal" evidence="1">
    <location>
        <begin position="24"/>
        <end position="139"/>
    </location>
</feature>
<dbReference type="InterPro" id="IPR041459">
    <property type="entry name" value="MPTase-PolyVal"/>
</dbReference>